<dbReference type="Proteomes" id="UP000594638">
    <property type="component" value="Unassembled WGS sequence"/>
</dbReference>
<sequence>MQLPLAAPQMMLPPPRGQMFMPPPMEWLIMQHDMSIARNNIDGRGEVVSLPLPPRRTTGFAVAAARKDKEEMHPQPQHRTLTTSL</sequence>
<evidence type="ECO:0000313" key="2">
    <source>
        <dbReference type="EMBL" id="CAA3004513.1"/>
    </source>
</evidence>
<evidence type="ECO:0000256" key="1">
    <source>
        <dbReference type="SAM" id="MobiDB-lite"/>
    </source>
</evidence>
<organism evidence="2 3">
    <name type="scientific">Olea europaea subsp. europaea</name>
    <dbReference type="NCBI Taxonomy" id="158383"/>
    <lineage>
        <taxon>Eukaryota</taxon>
        <taxon>Viridiplantae</taxon>
        <taxon>Streptophyta</taxon>
        <taxon>Embryophyta</taxon>
        <taxon>Tracheophyta</taxon>
        <taxon>Spermatophyta</taxon>
        <taxon>Magnoliopsida</taxon>
        <taxon>eudicotyledons</taxon>
        <taxon>Gunneridae</taxon>
        <taxon>Pentapetalae</taxon>
        <taxon>asterids</taxon>
        <taxon>lamiids</taxon>
        <taxon>Lamiales</taxon>
        <taxon>Oleaceae</taxon>
        <taxon>Oleeae</taxon>
        <taxon>Olea</taxon>
    </lineage>
</organism>
<reference evidence="2 3" key="1">
    <citation type="submission" date="2019-12" db="EMBL/GenBank/DDBJ databases">
        <authorList>
            <person name="Alioto T."/>
            <person name="Alioto T."/>
            <person name="Gomez Garrido J."/>
        </authorList>
    </citation>
    <scope>NUCLEOTIDE SEQUENCE [LARGE SCALE GENOMIC DNA]</scope>
</reference>
<dbReference type="EMBL" id="CACTIH010006254">
    <property type="protein sequence ID" value="CAA3004513.1"/>
    <property type="molecule type" value="Genomic_DNA"/>
</dbReference>
<gene>
    <name evidence="2" type="ORF">OLEA9_A088382</name>
</gene>
<proteinExistence type="predicted"/>
<accession>A0A8S0TGA2</accession>
<comment type="caution">
    <text evidence="2">The sequence shown here is derived from an EMBL/GenBank/DDBJ whole genome shotgun (WGS) entry which is preliminary data.</text>
</comment>
<dbReference type="Gramene" id="OE9A088382T1">
    <property type="protein sequence ID" value="OE9A088382C1"/>
    <property type="gene ID" value="OE9A088382"/>
</dbReference>
<evidence type="ECO:0000313" key="3">
    <source>
        <dbReference type="Proteomes" id="UP000594638"/>
    </source>
</evidence>
<protein>
    <submittedName>
        <fullName evidence="2">Uncharacterized protein</fullName>
    </submittedName>
</protein>
<feature type="non-terminal residue" evidence="2">
    <location>
        <position position="85"/>
    </location>
</feature>
<feature type="region of interest" description="Disordered" evidence="1">
    <location>
        <begin position="66"/>
        <end position="85"/>
    </location>
</feature>
<keyword evidence="3" id="KW-1185">Reference proteome</keyword>
<dbReference type="AlphaFoldDB" id="A0A8S0TGA2"/>
<name>A0A8S0TGA2_OLEEU</name>